<organism evidence="6 7">
    <name type="scientific">Trichosporon asahii var. asahii (strain ATCC 90039 / CBS 2479 / JCM 2466 / KCTC 7840 / NBRC 103889/ NCYC 2677 / UAMH 7654)</name>
    <name type="common">Yeast</name>
    <dbReference type="NCBI Taxonomy" id="1186058"/>
    <lineage>
        <taxon>Eukaryota</taxon>
        <taxon>Fungi</taxon>
        <taxon>Dikarya</taxon>
        <taxon>Basidiomycota</taxon>
        <taxon>Agaricomycotina</taxon>
        <taxon>Tremellomycetes</taxon>
        <taxon>Trichosporonales</taxon>
        <taxon>Trichosporonaceae</taxon>
        <taxon>Trichosporon</taxon>
    </lineage>
</organism>
<feature type="compositionally biased region" description="Pro residues" evidence="3">
    <location>
        <begin position="1"/>
        <end position="10"/>
    </location>
</feature>
<evidence type="ECO:0000259" key="5">
    <source>
        <dbReference type="PROSITE" id="PS50056"/>
    </source>
</evidence>
<feature type="domain" description="Tyrosine-protein phosphatase" evidence="4">
    <location>
        <begin position="926"/>
        <end position="1090"/>
    </location>
</feature>
<dbReference type="Gene3D" id="3.90.190.10">
    <property type="entry name" value="Protein tyrosine phosphatase superfamily"/>
    <property type="match status" value="2"/>
</dbReference>
<accession>J5Q8D6</accession>
<dbReference type="PROSITE" id="PS00383">
    <property type="entry name" value="TYR_PHOSPHATASE_1"/>
    <property type="match status" value="1"/>
</dbReference>
<dbReference type="HOGENOM" id="CLU_261007_0_0_1"/>
<dbReference type="GO" id="GO:0005634">
    <property type="term" value="C:nucleus"/>
    <property type="evidence" value="ECO:0007669"/>
    <property type="project" value="GOC"/>
</dbReference>
<dbReference type="PROSITE" id="PS50056">
    <property type="entry name" value="TYR_PHOSPHATASE_2"/>
    <property type="match status" value="2"/>
</dbReference>
<dbReference type="CDD" id="cd14516">
    <property type="entry name" value="DSP_fungal_PPS1"/>
    <property type="match status" value="1"/>
</dbReference>
<dbReference type="InterPro" id="IPR000340">
    <property type="entry name" value="Dual-sp_phosphatase_cat-dom"/>
</dbReference>
<evidence type="ECO:0000256" key="3">
    <source>
        <dbReference type="SAM" id="MobiDB-lite"/>
    </source>
</evidence>
<dbReference type="SMART" id="SM00195">
    <property type="entry name" value="DSPc"/>
    <property type="match status" value="1"/>
</dbReference>
<evidence type="ECO:0000256" key="2">
    <source>
        <dbReference type="ARBA" id="ARBA00022912"/>
    </source>
</evidence>
<dbReference type="InterPro" id="IPR053239">
    <property type="entry name" value="Dual_spec_PTase"/>
</dbReference>
<dbReference type="PANTHER" id="PTHR47550:SF1">
    <property type="entry name" value="DUAL SPECIFICITY PROTEIN PHOSPHATASE PPS1"/>
    <property type="match status" value="1"/>
</dbReference>
<dbReference type="GeneID" id="25989056"/>
<dbReference type="InterPro" id="IPR047949">
    <property type="entry name" value="PPS1_DSP"/>
</dbReference>
<feature type="region of interest" description="Disordered" evidence="3">
    <location>
        <begin position="277"/>
        <end position="353"/>
    </location>
</feature>
<dbReference type="EMBL" id="ALBS01000312">
    <property type="protein sequence ID" value="EJT45998.1"/>
    <property type="molecule type" value="Genomic_DNA"/>
</dbReference>
<dbReference type="InterPro" id="IPR029021">
    <property type="entry name" value="Prot-tyrosine_phosphatase-like"/>
</dbReference>
<evidence type="ECO:0000259" key="4">
    <source>
        <dbReference type="PROSITE" id="PS50054"/>
    </source>
</evidence>
<evidence type="ECO:0000313" key="6">
    <source>
        <dbReference type="EMBL" id="EJT45998.1"/>
    </source>
</evidence>
<feature type="compositionally biased region" description="Low complexity" evidence="3">
    <location>
        <begin position="324"/>
        <end position="335"/>
    </location>
</feature>
<dbReference type="InterPro" id="IPR020422">
    <property type="entry name" value="TYR_PHOSPHATASE_DUAL_dom"/>
</dbReference>
<dbReference type="GO" id="GO:0033260">
    <property type="term" value="P:nuclear DNA replication"/>
    <property type="evidence" value="ECO:0007669"/>
    <property type="project" value="InterPro"/>
</dbReference>
<protein>
    <submittedName>
        <fullName evidence="6">Protein tyrosine/threonine phosphatase</fullName>
    </submittedName>
</protein>
<feature type="region of interest" description="Disordered" evidence="3">
    <location>
        <begin position="104"/>
        <end position="161"/>
    </location>
</feature>
<feature type="domain" description="Tyrosine specific protein phosphatases" evidence="5">
    <location>
        <begin position="732"/>
        <end position="793"/>
    </location>
</feature>
<feature type="compositionally biased region" description="Low complexity" evidence="3">
    <location>
        <begin position="671"/>
        <end position="689"/>
    </location>
</feature>
<feature type="compositionally biased region" description="Basic and acidic residues" evidence="3">
    <location>
        <begin position="862"/>
        <end position="895"/>
    </location>
</feature>
<dbReference type="Proteomes" id="UP000002748">
    <property type="component" value="Unassembled WGS sequence"/>
</dbReference>
<feature type="region of interest" description="Disordered" evidence="3">
    <location>
        <begin position="366"/>
        <end position="410"/>
    </location>
</feature>
<dbReference type="GO" id="GO:0008138">
    <property type="term" value="F:protein tyrosine/serine/threonine phosphatase activity"/>
    <property type="evidence" value="ECO:0007669"/>
    <property type="project" value="InterPro"/>
</dbReference>
<feature type="compositionally biased region" description="Low complexity" evidence="3">
    <location>
        <begin position="831"/>
        <end position="843"/>
    </location>
</feature>
<dbReference type="RefSeq" id="XP_014177696.1">
    <property type="nucleotide sequence ID" value="XM_014322221.1"/>
</dbReference>
<dbReference type="PANTHER" id="PTHR47550">
    <property type="entry name" value="DUAL SPECIFICITY PROTEIN PHOSPHATASE PPS1"/>
    <property type="match status" value="1"/>
</dbReference>
<dbReference type="AlphaFoldDB" id="J5Q8D6"/>
<sequence>MHLPPQPPSPAHKTFASRSSTPIPGRLGSATPPASARLHSRPATPPPGAAGQLAHNNNLAHLPSHLAQALHTISAPPTPVTTTHIAALPNASSVGMERCRSSEAVLSHSHSHLPVAPHVHENGSASADATPRRPHPLATLPPTQDLQAPIELPGSNDVSPLSSPLGADFGDDGHMEMDIDEVEVPMPELGLPTSDDSGVWGMPKWGLEDERPEVRPGVRLVGMEELPTLLERHSLLDTPSQVMFPWLHGISDDGAKGREMGAFFGYGPPFEPPPYRGLSLVLAPPHPQDKAAPTTSPAMPINSLKASQEPGLAPVEDEDGGAGSYNSSNAGISSSPTTTAESLGPVTPPATERKLSDAAAIVSDLDLNDRGEPSSSEVAMHPCQSKSPTAPQVQLDDSSDSDSSSYISEDDPGPSCILMNAIHCQDVFDLPMFPSQPGRRPSYTRTPALEKDRIRGRFRPARLPNQINLRNLHIQQIKYCTVSDIILYTRHGVTPGALDIAESIAEAQADLYKQRMEEFYSHVQGRESGEGLDRPVKYGVWVLVEPFTKVEKFCPDLVNIDSNGNTTENSKLVDLFEREAFESRAMTHATEVLDGFWVGNDTDVPGGADDGAGATVPFDICVRASECSDMPTTALLALAYRSLLALDRVKAAEQGHWSSSPATVALRNLLSPSNSSAQSPPAQQQQQLATSPDETHMYAQQHAAEHRYVTLDCAGSCRTLSGQLRNLATMTDKVIELVNFMRKLIDGRDKAGIKRKILVHCQDGYTESSILVLSFIMASLGCTLPEAYLHLQQNAKRSFFLYPTDRPLLHRIEARLMQERRERAAKRPNGSSSEETSPTTSPSRWKNWTGLLRYPSSPTSPERTDGRKREHEEGPGQRERSPERPQERETRDRVRGTPSRRANDATPPQPAPESRVWFDDKRFDGFPSRILPFLYLGNLEHAGNASMLKSLNITHVVSVGESLLDGHPDCDPLHGWVGGNTLANAARAGQIQVLDLTDVRDDGNDPLRPVIARACEWMEQARASGGCVLVHCRVGVSRSASIVMAYLMKYRGLGLIDAYLMTRARRLNVLIQPNLRFFHELFGWEVELARSEAEEAERKRREARAQGVLDPSALALLSDPPRRILYTWPTFCRDLHCLNRRFLCN</sequence>
<feature type="region of interest" description="Disordered" evidence="3">
    <location>
        <begin position="1"/>
        <end position="55"/>
    </location>
</feature>
<keyword evidence="1" id="KW-0378">Hydrolase</keyword>
<dbReference type="VEuPathDB" id="FungiDB:A1Q1_05544"/>
<gene>
    <name evidence="6" type="ORF">A1Q1_05544</name>
</gene>
<dbReference type="PROSITE" id="PS50054">
    <property type="entry name" value="TYR_PHOSPHATASE_DUAL"/>
    <property type="match status" value="1"/>
</dbReference>
<name>J5Q8D6_TRIAS</name>
<dbReference type="FunFam" id="3.90.190.10:FF:000095">
    <property type="entry name" value="Unplaced genomic scaffold supercont1.9, whole genome shotgun sequence"/>
    <property type="match status" value="1"/>
</dbReference>
<dbReference type="SUPFAM" id="SSF52799">
    <property type="entry name" value="(Phosphotyrosine protein) phosphatases II"/>
    <property type="match status" value="2"/>
</dbReference>
<feature type="region of interest" description="Disordered" evidence="3">
    <location>
        <begin position="821"/>
        <end position="916"/>
    </location>
</feature>
<keyword evidence="2" id="KW-0904">Protein phosphatase</keyword>
<reference evidence="6 7" key="1">
    <citation type="journal article" date="2012" name="Eukaryot. Cell">
        <title>Draft genome sequence of CBS 2479, the standard type strain of Trichosporon asahii.</title>
        <authorList>
            <person name="Yang R.Y."/>
            <person name="Li H.T."/>
            <person name="Zhu H."/>
            <person name="Zhou G.P."/>
            <person name="Wang M."/>
            <person name="Wang L."/>
        </authorList>
    </citation>
    <scope>NUCLEOTIDE SEQUENCE [LARGE SCALE GENOMIC DNA]</scope>
    <source>
        <strain evidence="7">ATCC 90039 / CBS 2479 / JCM 2466 / KCTC 7840 / NCYC 2677 / UAMH 7654</strain>
    </source>
</reference>
<feature type="domain" description="Tyrosine specific protein phosphatases" evidence="5">
    <location>
        <begin position="1008"/>
        <end position="1077"/>
    </location>
</feature>
<feature type="region of interest" description="Disordered" evidence="3">
    <location>
        <begin position="671"/>
        <end position="696"/>
    </location>
</feature>
<dbReference type="InterPro" id="IPR000387">
    <property type="entry name" value="Tyr_Pase_dom"/>
</dbReference>
<evidence type="ECO:0000313" key="7">
    <source>
        <dbReference type="Proteomes" id="UP000002748"/>
    </source>
</evidence>
<dbReference type="InterPro" id="IPR016130">
    <property type="entry name" value="Tyr_Pase_AS"/>
</dbReference>
<dbReference type="OrthoDB" id="273181at2759"/>
<proteinExistence type="predicted"/>
<comment type="caution">
    <text evidence="6">The sequence shown here is derived from an EMBL/GenBank/DDBJ whole genome shotgun (WGS) entry which is preliminary data.</text>
</comment>
<dbReference type="Pfam" id="PF00782">
    <property type="entry name" value="DSPc"/>
    <property type="match status" value="1"/>
</dbReference>
<evidence type="ECO:0000256" key="1">
    <source>
        <dbReference type="ARBA" id="ARBA00022801"/>
    </source>
</evidence>
<dbReference type="KEGG" id="tasa:A1Q1_05544"/>